<feature type="region of interest" description="Disordered" evidence="2">
    <location>
        <begin position="528"/>
        <end position="606"/>
    </location>
</feature>
<name>C1H4N9_PARBA</name>
<feature type="region of interest" description="Disordered" evidence="2">
    <location>
        <begin position="19"/>
        <end position="42"/>
    </location>
</feature>
<gene>
    <name evidence="4" type="ORF">PAAG_05732</name>
</gene>
<keyword evidence="5" id="KW-1185">Reference proteome</keyword>
<dbReference type="HOGENOM" id="CLU_005799_0_0_1"/>
<dbReference type="InterPro" id="IPR038528">
    <property type="entry name" value="TEL2_C_sf"/>
</dbReference>
<dbReference type="InterPro" id="IPR019337">
    <property type="entry name" value="Telomere_length_regulation_dom"/>
</dbReference>
<protein>
    <recommendedName>
        <fullName evidence="3">Telomere length regulation protein conserved domain-containing protein</fullName>
    </recommendedName>
</protein>
<reference evidence="4 5" key="1">
    <citation type="journal article" date="2011" name="PLoS Genet.">
        <title>Comparative genomic analysis of human fungal pathogens causing paracoccidioidomycosis.</title>
        <authorList>
            <person name="Desjardins C.A."/>
            <person name="Champion M.D."/>
            <person name="Holder J.W."/>
            <person name="Muszewska A."/>
            <person name="Goldberg J."/>
            <person name="Bailao A.M."/>
            <person name="Brigido M.M."/>
            <person name="Ferreira M.E."/>
            <person name="Garcia A.M."/>
            <person name="Grynberg M."/>
            <person name="Gujja S."/>
            <person name="Heiman D.I."/>
            <person name="Henn M.R."/>
            <person name="Kodira C.D."/>
            <person name="Leon-Narvaez H."/>
            <person name="Longo L.V."/>
            <person name="Ma L.J."/>
            <person name="Malavazi I."/>
            <person name="Matsuo A.L."/>
            <person name="Morais F.V."/>
            <person name="Pereira M."/>
            <person name="Rodriguez-Brito S."/>
            <person name="Sakthikumar S."/>
            <person name="Salem-Izacc S.M."/>
            <person name="Sykes S.M."/>
            <person name="Teixeira M.M."/>
            <person name="Vallejo M.C."/>
            <person name="Walter M.E."/>
            <person name="Yandava C."/>
            <person name="Young S."/>
            <person name="Zeng Q."/>
            <person name="Zucker J."/>
            <person name="Felipe M.S."/>
            <person name="Goldman G.H."/>
            <person name="Haas B.J."/>
            <person name="McEwen J.G."/>
            <person name="Nino-Vega G."/>
            <person name="Puccia R."/>
            <person name="San-Blas G."/>
            <person name="Soares C.M."/>
            <person name="Birren B.W."/>
            <person name="Cuomo C.A."/>
        </authorList>
    </citation>
    <scope>NUCLEOTIDE SEQUENCE [LARGE SCALE GENOMIC DNA]</scope>
    <source>
        <strain evidence="5">ATCC MYA-826 / Pb01</strain>
    </source>
</reference>
<accession>C1H4N9</accession>
<evidence type="ECO:0000313" key="4">
    <source>
        <dbReference type="EMBL" id="EEH34683.1"/>
    </source>
</evidence>
<feature type="compositionally biased region" description="Basic and acidic residues" evidence="2">
    <location>
        <begin position="32"/>
        <end position="42"/>
    </location>
</feature>
<dbReference type="OMA" id="AGIMVKL"/>
<dbReference type="Pfam" id="PF10193">
    <property type="entry name" value="Telomere_reg-2"/>
    <property type="match status" value="1"/>
</dbReference>
<evidence type="ECO:0000259" key="3">
    <source>
        <dbReference type="Pfam" id="PF10193"/>
    </source>
</evidence>
<dbReference type="GO" id="GO:0005829">
    <property type="term" value="C:cytosol"/>
    <property type="evidence" value="ECO:0007669"/>
    <property type="project" value="TreeGrafter"/>
</dbReference>
<dbReference type="RefSeq" id="XP_002792447.1">
    <property type="nucleotide sequence ID" value="XM_002792401.1"/>
</dbReference>
<dbReference type="PANTHER" id="PTHR15830">
    <property type="entry name" value="TELOMERE LENGTH REGULATION PROTEIN TEL2 FAMILY MEMBER"/>
    <property type="match status" value="1"/>
</dbReference>
<proteinExistence type="inferred from homology"/>
<dbReference type="STRING" id="502779.C1H4N9"/>
<evidence type="ECO:0000256" key="2">
    <source>
        <dbReference type="SAM" id="MobiDB-lite"/>
    </source>
</evidence>
<dbReference type="EMBL" id="KN294006">
    <property type="protein sequence ID" value="EEH34683.1"/>
    <property type="molecule type" value="Genomic_DNA"/>
</dbReference>
<sequence>MDDLLSVKAVENREELAVSSSPKYVETLSPAKDAEDLSRKSEITSPEEVLQVLRSSPEKDRVVQVLNFLDPIRTNADGFNITTPSPVAAQILHSLVTITIPDHWSSLGSQNDTETLPEGVCKINPKAALLRCLSSVAGIGVLVAQLRSLLAKQNYTQGDKSSCYDLAVKDLITVLSSVLKPLDLVFEIYVSILKTIKSPTQKQILWKELISLLAAGKVLSIASEGFRAIKDLKTPRSIHWIGEGSSYSMWLGRCICHMTSNIQITDSDAWSYLAQFTTRALSLGYTDQLVHELYDGLLLHGDALSDRFGILLDNMRSHHLILVFKSVLHDLEKSYLRPFPSEAESPLDDPDKQKLISGIAALVELMVRDREFLRAQLNEWLASGLEVNIRGIDFRRALLASYGNQQEPLLEILGKALEIFGDKLYIKHTPTSGQEANTQVILLAAGYVCRLSTDLLRPITQSGTYLNAISNRIAASSPRARFLGMVVAMSLSKLVDPPGKEMKFDIEEMEGEEAKWYMSLPNVEDGIGSIDDLKHRDPQPAPKIPKRHVSKVHTNKQQVPSQATSKNLSIEEISEESGDDDFLPYEKPDTDPSDSEDDPTLINRSKPNAPVYIRDLLACLRDTDNAERYNLGISTAPILIRRKASFGTEVAENSKALALTITSLQDKYNLPKFQEYKLQSEIALLVAYPLTMGPWFVYTLFNADLSQSQRSTILVALGLSARELAGFGTEDAESMGLSAVADSSFPSKRLPSSLEAIYSNGTNPIGALSKKLSQATLQPLALHAADSLTGPNALKVRTFSSRIEVEKKRQMKEQQRRQKGIPGNLHKILSNGFYFPLTSAFGSTMYSTSSSSVHNPFLIPQLLHLFIQTVTLILSTLGPNALNLATLTNEALALLMALHNLPVATEPTVLPTILSLFLAVVDLNMSAGSIGEGRLVTEFVTEVMEMREWVDGVFERASKEDEEVRILAAGIMVKLGVVTERYQGRLLGTNLGFEY</sequence>
<dbReference type="VEuPathDB" id="FungiDB:PAAG_05732"/>
<dbReference type="Gene3D" id="1.25.40.720">
    <property type="entry name" value="Telomere length regulation protein 2, C-terminal domain"/>
    <property type="match status" value="1"/>
</dbReference>
<feature type="domain" description="Telomere length regulation protein conserved" evidence="3">
    <location>
        <begin position="610"/>
        <end position="721"/>
    </location>
</feature>
<feature type="compositionally biased region" description="Basic residues" evidence="2">
    <location>
        <begin position="544"/>
        <end position="554"/>
    </location>
</feature>
<feature type="compositionally biased region" description="Acidic residues" evidence="2">
    <location>
        <begin position="572"/>
        <end position="583"/>
    </location>
</feature>
<dbReference type="AlphaFoldDB" id="C1H4N9"/>
<organism evidence="4 5">
    <name type="scientific">Paracoccidioides lutzii (strain ATCC MYA-826 / Pb01)</name>
    <name type="common">Paracoccidioides brasiliensis</name>
    <dbReference type="NCBI Taxonomy" id="502779"/>
    <lineage>
        <taxon>Eukaryota</taxon>
        <taxon>Fungi</taxon>
        <taxon>Dikarya</taxon>
        <taxon>Ascomycota</taxon>
        <taxon>Pezizomycotina</taxon>
        <taxon>Eurotiomycetes</taxon>
        <taxon>Eurotiomycetidae</taxon>
        <taxon>Onygenales</taxon>
        <taxon>Ajellomycetaceae</taxon>
        <taxon>Paracoccidioides</taxon>
    </lineage>
</organism>
<dbReference type="PANTHER" id="PTHR15830:SF10">
    <property type="entry name" value="TELOMERE LENGTH REGULATION PROTEIN TEL2 HOMOLOG"/>
    <property type="match status" value="1"/>
</dbReference>
<dbReference type="InterPro" id="IPR051970">
    <property type="entry name" value="TEL2_Regulation"/>
</dbReference>
<evidence type="ECO:0000313" key="5">
    <source>
        <dbReference type="Proteomes" id="UP000002059"/>
    </source>
</evidence>
<evidence type="ECO:0000256" key="1">
    <source>
        <dbReference type="ARBA" id="ARBA00006133"/>
    </source>
</evidence>
<dbReference type="eggNOG" id="KOG4346">
    <property type="taxonomic scope" value="Eukaryota"/>
</dbReference>
<dbReference type="KEGG" id="pbl:PAAG_05732"/>
<comment type="similarity">
    <text evidence="1">Belongs to the TEL2 family.</text>
</comment>
<dbReference type="GO" id="GO:0042162">
    <property type="term" value="F:telomeric DNA binding"/>
    <property type="evidence" value="ECO:0007669"/>
    <property type="project" value="TreeGrafter"/>
</dbReference>
<dbReference type="GO" id="GO:0051879">
    <property type="term" value="F:Hsp90 protein binding"/>
    <property type="evidence" value="ECO:0007669"/>
    <property type="project" value="TreeGrafter"/>
</dbReference>
<dbReference type="Proteomes" id="UP000002059">
    <property type="component" value="Partially assembled WGS sequence"/>
</dbReference>
<dbReference type="GeneID" id="9095679"/>
<dbReference type="GO" id="GO:0051083">
    <property type="term" value="P:'de novo' cotranslational protein folding"/>
    <property type="evidence" value="ECO:0007669"/>
    <property type="project" value="TreeGrafter"/>
</dbReference>
<feature type="compositionally biased region" description="Polar residues" evidence="2">
    <location>
        <begin position="555"/>
        <end position="568"/>
    </location>
</feature>
<dbReference type="OrthoDB" id="10258062at2759"/>